<dbReference type="Pfam" id="PF03682">
    <property type="entry name" value="UPF0158"/>
    <property type="match status" value="1"/>
</dbReference>
<comment type="caution">
    <text evidence="1">The sequence shown here is derived from an EMBL/GenBank/DDBJ whole genome shotgun (WGS) entry which is preliminary data.</text>
</comment>
<organism evidence="1 2">
    <name type="scientific">Ornithinimicrobium pekingense</name>
    <dbReference type="NCBI Taxonomy" id="384677"/>
    <lineage>
        <taxon>Bacteria</taxon>
        <taxon>Bacillati</taxon>
        <taxon>Actinomycetota</taxon>
        <taxon>Actinomycetes</taxon>
        <taxon>Micrococcales</taxon>
        <taxon>Ornithinimicrobiaceae</taxon>
        <taxon>Ornithinimicrobium</taxon>
    </lineage>
</organism>
<keyword evidence="2" id="KW-1185">Reference proteome</keyword>
<evidence type="ECO:0000313" key="1">
    <source>
        <dbReference type="EMBL" id="GGK83754.1"/>
    </source>
</evidence>
<dbReference type="EMBL" id="BMLB01000010">
    <property type="protein sequence ID" value="GGK83754.1"/>
    <property type="molecule type" value="Genomic_DNA"/>
</dbReference>
<protein>
    <submittedName>
        <fullName evidence="1">Uncharacterized protein</fullName>
    </submittedName>
</protein>
<accession>A0ABQ2FDS4</accession>
<dbReference type="InterPro" id="IPR005361">
    <property type="entry name" value="UPF0158"/>
</dbReference>
<name>A0ABQ2FDS4_9MICO</name>
<proteinExistence type="predicted"/>
<reference evidence="2" key="1">
    <citation type="journal article" date="2019" name="Int. J. Syst. Evol. Microbiol.">
        <title>The Global Catalogue of Microorganisms (GCM) 10K type strain sequencing project: providing services to taxonomists for standard genome sequencing and annotation.</title>
        <authorList>
            <consortium name="The Broad Institute Genomics Platform"/>
            <consortium name="The Broad Institute Genome Sequencing Center for Infectious Disease"/>
            <person name="Wu L."/>
            <person name="Ma J."/>
        </authorList>
    </citation>
    <scope>NUCLEOTIDE SEQUENCE [LARGE SCALE GENOMIC DNA]</scope>
    <source>
        <strain evidence="2">CGMCC 1.5362</strain>
    </source>
</reference>
<gene>
    <name evidence="1" type="ORF">GCM10011509_35320</name>
</gene>
<dbReference type="Proteomes" id="UP000662111">
    <property type="component" value="Unassembled WGS sequence"/>
</dbReference>
<sequence>MRLGGIADDVPVGGLPLRRRRPFYCGVMLKLSQLDLDEIATALSDQTDYDHRWLIDPKSGQVAFWTSDTGLDGENAVDLEDVDLTPIDPLPTYVWYQDMADFADRLSDVTAGRRLTRAIAGKGAFRRFKNALYEELPELLPAWQAFREARANRRAVEWLADEGLIPEDDADEYREDHPDPDVP</sequence>
<evidence type="ECO:0000313" key="2">
    <source>
        <dbReference type="Proteomes" id="UP000662111"/>
    </source>
</evidence>